<dbReference type="EMBL" id="DS113402">
    <property type="protein sequence ID" value="EAY07330.1"/>
    <property type="molecule type" value="Genomic_DNA"/>
</dbReference>
<dbReference type="SMR" id="A2EJ27"/>
<organism evidence="7 8">
    <name type="scientific">Trichomonas vaginalis (strain ATCC PRA-98 / G3)</name>
    <dbReference type="NCBI Taxonomy" id="412133"/>
    <lineage>
        <taxon>Eukaryota</taxon>
        <taxon>Metamonada</taxon>
        <taxon>Parabasalia</taxon>
        <taxon>Trichomonadida</taxon>
        <taxon>Trichomonadidae</taxon>
        <taxon>Trichomonas</taxon>
    </lineage>
</organism>
<dbReference type="InParanoid" id="A2EJ27"/>
<keyword evidence="8" id="KW-1185">Reference proteome</keyword>
<dbReference type="SUPFAM" id="SSF50978">
    <property type="entry name" value="WD40 repeat-like"/>
    <property type="match status" value="1"/>
</dbReference>
<reference evidence="7" key="1">
    <citation type="submission" date="2006-10" db="EMBL/GenBank/DDBJ databases">
        <authorList>
            <person name="Amadeo P."/>
            <person name="Zhao Q."/>
            <person name="Wortman J."/>
            <person name="Fraser-Liggett C."/>
            <person name="Carlton J."/>
        </authorList>
    </citation>
    <scope>NUCLEOTIDE SEQUENCE</scope>
    <source>
        <strain evidence="7">G3</strain>
    </source>
</reference>
<feature type="compositionally biased region" description="Acidic residues" evidence="6">
    <location>
        <begin position="8"/>
        <end position="19"/>
    </location>
</feature>
<evidence type="ECO:0000256" key="4">
    <source>
        <dbReference type="ARBA" id="ARBA00023242"/>
    </source>
</evidence>
<dbReference type="Gene3D" id="2.130.10.10">
    <property type="entry name" value="YVTN repeat-like/Quinoprotein amine dehydrogenase"/>
    <property type="match status" value="1"/>
</dbReference>
<gene>
    <name evidence="7" type="ORF">TVAG_139600</name>
</gene>
<feature type="region of interest" description="Disordered" evidence="6">
    <location>
        <begin position="1"/>
        <end position="38"/>
    </location>
</feature>
<dbReference type="OMA" id="MPEQARM"/>
<dbReference type="VEuPathDB" id="TrichDB:TVAGG3_0609750"/>
<dbReference type="Proteomes" id="UP000001542">
    <property type="component" value="Unassembled WGS sequence"/>
</dbReference>
<dbReference type="CDD" id="cd00200">
    <property type="entry name" value="WD40"/>
    <property type="match status" value="1"/>
</dbReference>
<evidence type="ECO:0000256" key="6">
    <source>
        <dbReference type="SAM" id="MobiDB-lite"/>
    </source>
</evidence>
<dbReference type="KEGG" id="tva:4765218"/>
<keyword evidence="2 5" id="KW-0853">WD repeat</keyword>
<dbReference type="GO" id="GO:0032040">
    <property type="term" value="C:small-subunit processome"/>
    <property type="evidence" value="ECO:0000318"/>
    <property type="project" value="GO_Central"/>
</dbReference>
<dbReference type="InterPro" id="IPR036322">
    <property type="entry name" value="WD40_repeat_dom_sf"/>
</dbReference>
<dbReference type="Pfam" id="PF00400">
    <property type="entry name" value="WD40"/>
    <property type="match status" value="4"/>
</dbReference>
<dbReference type="PRINTS" id="PR00320">
    <property type="entry name" value="GPROTEINBRPT"/>
</dbReference>
<evidence type="ECO:0000313" key="7">
    <source>
        <dbReference type="EMBL" id="EAY07330.1"/>
    </source>
</evidence>
<dbReference type="AlphaFoldDB" id="A2EJ27"/>
<dbReference type="OrthoDB" id="189968at2759"/>
<accession>A2EJ27</accession>
<dbReference type="STRING" id="5722.A2EJ27"/>
<dbReference type="InterPro" id="IPR039241">
    <property type="entry name" value="Rrp9-like"/>
</dbReference>
<dbReference type="PANTHER" id="PTHR19865">
    <property type="entry name" value="U3 SMALL NUCLEOLAR RNA INTERACTING PROTEIN 2"/>
    <property type="match status" value="1"/>
</dbReference>
<dbReference type="GO" id="GO:0030515">
    <property type="term" value="F:snoRNA binding"/>
    <property type="evidence" value="ECO:0000318"/>
    <property type="project" value="GO_Central"/>
</dbReference>
<evidence type="ECO:0000256" key="5">
    <source>
        <dbReference type="PROSITE-ProRule" id="PRU00221"/>
    </source>
</evidence>
<comment type="subcellular location">
    <subcellularLocation>
        <location evidence="1">Nucleus</location>
    </subcellularLocation>
</comment>
<dbReference type="VEuPathDB" id="TrichDB:TVAG_139600"/>
<protein>
    <submittedName>
        <fullName evidence="7">Uncharacterized protein</fullName>
    </submittedName>
</protein>
<keyword evidence="3" id="KW-0677">Repeat</keyword>
<evidence type="ECO:0000256" key="2">
    <source>
        <dbReference type="ARBA" id="ARBA00022574"/>
    </source>
</evidence>
<dbReference type="RefSeq" id="XP_001319553.1">
    <property type="nucleotide sequence ID" value="XM_001319518.1"/>
</dbReference>
<evidence type="ECO:0000313" key="8">
    <source>
        <dbReference type="Proteomes" id="UP000001542"/>
    </source>
</evidence>
<dbReference type="PROSITE" id="PS50082">
    <property type="entry name" value="WD_REPEATS_2"/>
    <property type="match status" value="2"/>
</dbReference>
<dbReference type="eggNOG" id="KOG0299">
    <property type="taxonomic scope" value="Eukaryota"/>
</dbReference>
<dbReference type="InterPro" id="IPR001680">
    <property type="entry name" value="WD40_rpt"/>
</dbReference>
<dbReference type="PROSITE" id="PS50294">
    <property type="entry name" value="WD_REPEATS_REGION"/>
    <property type="match status" value="1"/>
</dbReference>
<dbReference type="InterPro" id="IPR015943">
    <property type="entry name" value="WD40/YVTN_repeat-like_dom_sf"/>
</dbReference>
<dbReference type="GO" id="GO:0034511">
    <property type="term" value="F:U3 snoRNA binding"/>
    <property type="evidence" value="ECO:0007669"/>
    <property type="project" value="InterPro"/>
</dbReference>
<dbReference type="SMART" id="SM00320">
    <property type="entry name" value="WD40"/>
    <property type="match status" value="6"/>
</dbReference>
<proteinExistence type="predicted"/>
<reference evidence="7" key="2">
    <citation type="journal article" date="2007" name="Science">
        <title>Draft genome sequence of the sexually transmitted pathogen Trichomonas vaginalis.</title>
        <authorList>
            <person name="Carlton J.M."/>
            <person name="Hirt R.P."/>
            <person name="Silva J.C."/>
            <person name="Delcher A.L."/>
            <person name="Schatz M."/>
            <person name="Zhao Q."/>
            <person name="Wortman J.R."/>
            <person name="Bidwell S.L."/>
            <person name="Alsmark U.C.M."/>
            <person name="Besteiro S."/>
            <person name="Sicheritz-Ponten T."/>
            <person name="Noel C.J."/>
            <person name="Dacks J.B."/>
            <person name="Foster P.G."/>
            <person name="Simillion C."/>
            <person name="Van de Peer Y."/>
            <person name="Miranda-Saavedra D."/>
            <person name="Barton G.J."/>
            <person name="Westrop G.D."/>
            <person name="Mueller S."/>
            <person name="Dessi D."/>
            <person name="Fiori P.L."/>
            <person name="Ren Q."/>
            <person name="Paulsen I."/>
            <person name="Zhang H."/>
            <person name="Bastida-Corcuera F.D."/>
            <person name="Simoes-Barbosa A."/>
            <person name="Brown M.T."/>
            <person name="Hayes R.D."/>
            <person name="Mukherjee M."/>
            <person name="Okumura C.Y."/>
            <person name="Schneider R."/>
            <person name="Smith A.J."/>
            <person name="Vanacova S."/>
            <person name="Villalvazo M."/>
            <person name="Haas B.J."/>
            <person name="Pertea M."/>
            <person name="Feldblyum T.V."/>
            <person name="Utterback T.R."/>
            <person name="Shu C.L."/>
            <person name="Osoegawa K."/>
            <person name="de Jong P.J."/>
            <person name="Hrdy I."/>
            <person name="Horvathova L."/>
            <person name="Zubacova Z."/>
            <person name="Dolezal P."/>
            <person name="Malik S.B."/>
            <person name="Logsdon J.M. Jr."/>
            <person name="Henze K."/>
            <person name="Gupta A."/>
            <person name="Wang C.C."/>
            <person name="Dunne R.L."/>
            <person name="Upcroft J.A."/>
            <person name="Upcroft P."/>
            <person name="White O."/>
            <person name="Salzberg S.L."/>
            <person name="Tang P."/>
            <person name="Chiu C.-H."/>
            <person name="Lee Y.-S."/>
            <person name="Embley T.M."/>
            <person name="Coombs G.H."/>
            <person name="Mottram J.C."/>
            <person name="Tachezy J."/>
            <person name="Fraser-Liggett C.M."/>
            <person name="Johnson P.J."/>
        </authorList>
    </citation>
    <scope>NUCLEOTIDE SEQUENCE [LARGE SCALE GENOMIC DNA]</scope>
    <source>
        <strain evidence="7">G3</strain>
    </source>
</reference>
<dbReference type="FunCoup" id="A2EJ27">
    <property type="interactions" value="558"/>
</dbReference>
<evidence type="ECO:0000256" key="3">
    <source>
        <dbReference type="ARBA" id="ARBA00022737"/>
    </source>
</evidence>
<dbReference type="PANTHER" id="PTHR19865:SF0">
    <property type="entry name" value="U3 SMALL NUCLEOLAR RNA-INTERACTING PROTEIN 2"/>
    <property type="match status" value="1"/>
</dbReference>
<feature type="repeat" description="WD" evidence="5">
    <location>
        <begin position="227"/>
        <end position="265"/>
    </location>
</feature>
<feature type="repeat" description="WD" evidence="5">
    <location>
        <begin position="185"/>
        <end position="226"/>
    </location>
</feature>
<name>A2EJ27_TRIV3</name>
<sequence>MKRRNTKEEDEEIDSDEIVDFNPSDTGEKDEQDNFFTETPDEKRIRKAKEHLEFIKRQNADNDDEAEKVLRADYEEQSGTRFDDIKLQLSTKSPEPIRYRAHRVAPTCFCFGPGCIFSGSKDATVVKIEYDLANPSFRKHETVALAQAPVNSIDYNFSRKILAVGSADGLVTLYDMEGDETPITLKGHRKSVTGVVFNQKGVEVFSCSEDLNVRVWDSTNGNILMTLFGHQSSVLGLDFCNVLVSCGADRSVRLWKYQEEKQLLFLSKKCLQSIECISMFNNTMCISGSSDEQLCLWDLTRKNPQYIIEHAHGVGNPISAVAALRFRKLFASGSCDGYIRFWEIKDRKIVPLFNVKLEGYVVDMKFSERGDFLAVQISYEERLGRWHPTIKTKQGVYIIKLEAVKI</sequence>
<keyword evidence="4" id="KW-0539">Nucleus</keyword>
<evidence type="ECO:0000256" key="1">
    <source>
        <dbReference type="ARBA" id="ARBA00004123"/>
    </source>
</evidence>
<dbReference type="InterPro" id="IPR020472">
    <property type="entry name" value="WD40_PAC1"/>
</dbReference>